<organism evidence="3 4">
    <name type="scientific">Arthrobotrys musiformis</name>
    <dbReference type="NCBI Taxonomy" id="47236"/>
    <lineage>
        <taxon>Eukaryota</taxon>
        <taxon>Fungi</taxon>
        <taxon>Dikarya</taxon>
        <taxon>Ascomycota</taxon>
        <taxon>Pezizomycotina</taxon>
        <taxon>Orbiliomycetes</taxon>
        <taxon>Orbiliales</taxon>
        <taxon>Orbiliaceae</taxon>
        <taxon>Arthrobotrys</taxon>
    </lineage>
</organism>
<keyword evidence="4" id="KW-1185">Reference proteome</keyword>
<keyword evidence="2" id="KW-0812">Transmembrane</keyword>
<evidence type="ECO:0000313" key="4">
    <source>
        <dbReference type="Proteomes" id="UP001370758"/>
    </source>
</evidence>
<keyword evidence="2" id="KW-0472">Membrane</keyword>
<evidence type="ECO:0000313" key="3">
    <source>
        <dbReference type="EMBL" id="KAK6505676.1"/>
    </source>
</evidence>
<evidence type="ECO:0000256" key="2">
    <source>
        <dbReference type="SAM" id="Phobius"/>
    </source>
</evidence>
<dbReference type="EMBL" id="JAVHJL010000004">
    <property type="protein sequence ID" value="KAK6505676.1"/>
    <property type="molecule type" value="Genomic_DNA"/>
</dbReference>
<accession>A0AAV9WDP3</accession>
<comment type="caution">
    <text evidence="3">The sequence shown here is derived from an EMBL/GenBank/DDBJ whole genome shotgun (WGS) entry which is preliminary data.</text>
</comment>
<name>A0AAV9WDP3_9PEZI</name>
<evidence type="ECO:0000256" key="1">
    <source>
        <dbReference type="SAM" id="MobiDB-lite"/>
    </source>
</evidence>
<keyword evidence="2" id="KW-1133">Transmembrane helix</keyword>
<dbReference type="Proteomes" id="UP001370758">
    <property type="component" value="Unassembled WGS sequence"/>
</dbReference>
<dbReference type="AlphaFoldDB" id="A0AAV9WDP3"/>
<proteinExistence type="predicted"/>
<feature type="region of interest" description="Disordered" evidence="1">
    <location>
        <begin position="71"/>
        <end position="95"/>
    </location>
</feature>
<feature type="transmembrane region" description="Helical" evidence="2">
    <location>
        <begin position="6"/>
        <end position="26"/>
    </location>
</feature>
<reference evidence="3 4" key="1">
    <citation type="submission" date="2023-08" db="EMBL/GenBank/DDBJ databases">
        <authorList>
            <person name="Palmer J.M."/>
        </authorList>
    </citation>
    <scope>NUCLEOTIDE SEQUENCE [LARGE SCALE GENOMIC DNA]</scope>
    <source>
        <strain evidence="3 4">TWF481</strain>
    </source>
</reference>
<protein>
    <submittedName>
        <fullName evidence="3">Uncharacterized protein</fullName>
    </submittedName>
</protein>
<gene>
    <name evidence="3" type="ORF">TWF481_007569</name>
</gene>
<sequence>MAPDLAFLLPMTFVIIIVVLLFIYLFTRKNVPAGLCSFNGISVWEDIKYFFAGPARTTTVVEIRDEESGTVRTARTGRSSKKSKGGAAVVESDAG</sequence>